<dbReference type="Proteomes" id="UP001160301">
    <property type="component" value="Unassembled WGS sequence"/>
</dbReference>
<evidence type="ECO:0008006" key="5">
    <source>
        <dbReference type="Google" id="ProtNLM"/>
    </source>
</evidence>
<evidence type="ECO:0000256" key="2">
    <source>
        <dbReference type="SAM" id="SignalP"/>
    </source>
</evidence>
<protein>
    <recommendedName>
        <fullName evidence="5">Lipoprotein</fullName>
    </recommendedName>
</protein>
<evidence type="ECO:0000313" key="3">
    <source>
        <dbReference type="EMBL" id="MDI1428346.1"/>
    </source>
</evidence>
<feature type="compositionally biased region" description="Pro residues" evidence="1">
    <location>
        <begin position="337"/>
        <end position="352"/>
    </location>
</feature>
<keyword evidence="2" id="KW-0732">Signal</keyword>
<dbReference type="PROSITE" id="PS51257">
    <property type="entry name" value="PROKAR_LIPOPROTEIN"/>
    <property type="match status" value="1"/>
</dbReference>
<feature type="region of interest" description="Disordered" evidence="1">
    <location>
        <begin position="332"/>
        <end position="352"/>
    </location>
</feature>
<evidence type="ECO:0000313" key="4">
    <source>
        <dbReference type="Proteomes" id="UP001160301"/>
    </source>
</evidence>
<feature type="region of interest" description="Disordered" evidence="1">
    <location>
        <begin position="29"/>
        <end position="54"/>
    </location>
</feature>
<feature type="chain" id="PRO_5047412994" description="Lipoprotein" evidence="2">
    <location>
        <begin position="20"/>
        <end position="352"/>
    </location>
</feature>
<evidence type="ECO:0000256" key="1">
    <source>
        <dbReference type="SAM" id="MobiDB-lite"/>
    </source>
</evidence>
<dbReference type="RefSeq" id="WP_136966211.1">
    <property type="nucleotide sequence ID" value="NZ_JARZHI010000002.1"/>
</dbReference>
<dbReference type="EMBL" id="JARZHI010000002">
    <property type="protein sequence ID" value="MDI1428346.1"/>
    <property type="molecule type" value="Genomic_DNA"/>
</dbReference>
<comment type="caution">
    <text evidence="3">The sequence shown here is derived from an EMBL/GenBank/DDBJ whole genome shotgun (WGS) entry which is preliminary data.</text>
</comment>
<accession>A0ABT6NJ67</accession>
<feature type="signal peptide" evidence="2">
    <location>
        <begin position="1"/>
        <end position="19"/>
    </location>
</feature>
<keyword evidence="4" id="KW-1185">Reference proteome</keyword>
<feature type="compositionally biased region" description="Gly residues" evidence="1">
    <location>
        <begin position="29"/>
        <end position="46"/>
    </location>
</feature>
<sequence length="352" mass="35594">MLHRKTVLLASVLAGFVLACGPEVGNGSGSGGSGGAGGSGGTGGGTPVDPPGAKDPDDVLKAAILMASCVPDDRVDSWLRDFYAERGVNNDLDVRSYTKCLASKNNGCKAIEECLGLKVDLSGPCMPTCTGNVLKVCDDQLAFTVDCSVIGRACSEEARECVDTSVQAGPACSYDTFKEVCQDGAPRVCSGEVETSGPVCADYGLACKDLQFGGVGCVGTGATCQSDTGGGLTIDYSSGLTCDGPELRACVNGGEQAVDCDKLVKGSACNSAGASYFCGFGNECEPFNGDNSKCEGDSIVVCNAGRIDKVDCKSLGFTGCNANWGTCSPSIYDQAPAPDPGPDPAPDPGPGP</sequence>
<organism evidence="3 4">
    <name type="scientific">Polyangium sorediatum</name>
    <dbReference type="NCBI Taxonomy" id="889274"/>
    <lineage>
        <taxon>Bacteria</taxon>
        <taxon>Pseudomonadati</taxon>
        <taxon>Myxococcota</taxon>
        <taxon>Polyangia</taxon>
        <taxon>Polyangiales</taxon>
        <taxon>Polyangiaceae</taxon>
        <taxon>Polyangium</taxon>
    </lineage>
</organism>
<proteinExistence type="predicted"/>
<gene>
    <name evidence="3" type="ORF">QHF89_02550</name>
</gene>
<name>A0ABT6NJ67_9BACT</name>
<reference evidence="3 4" key="1">
    <citation type="submission" date="2023-04" db="EMBL/GenBank/DDBJ databases">
        <title>The genome sequence of Polyangium sorediatum DSM14670.</title>
        <authorList>
            <person name="Zhang X."/>
        </authorList>
    </citation>
    <scope>NUCLEOTIDE SEQUENCE [LARGE SCALE GENOMIC DNA]</scope>
    <source>
        <strain evidence="3 4">DSM 14670</strain>
    </source>
</reference>